<evidence type="ECO:0000256" key="17">
    <source>
        <dbReference type="ARBA" id="ARBA00023140"/>
    </source>
</evidence>
<keyword evidence="8" id="KW-0812">Transmembrane</keyword>
<evidence type="ECO:0000256" key="12">
    <source>
        <dbReference type="ARBA" id="ARBA00022989"/>
    </source>
</evidence>
<evidence type="ECO:0000256" key="15">
    <source>
        <dbReference type="ARBA" id="ARBA00023136"/>
    </source>
</evidence>
<evidence type="ECO:0000256" key="10">
    <source>
        <dbReference type="ARBA" id="ARBA00022843"/>
    </source>
</evidence>
<feature type="compositionally biased region" description="Polar residues" evidence="22">
    <location>
        <begin position="540"/>
        <end position="550"/>
    </location>
</feature>
<dbReference type="GO" id="GO:0032728">
    <property type="term" value="P:positive regulation of interferon-beta production"/>
    <property type="evidence" value="ECO:0007669"/>
    <property type="project" value="UniProtKB-ARBA"/>
</dbReference>
<accession>A0A6G0IFV3</accession>
<organism evidence="24 25">
    <name type="scientific">Larimichthys crocea</name>
    <name type="common">Large yellow croaker</name>
    <name type="synonym">Pseudosciaena crocea</name>
    <dbReference type="NCBI Taxonomy" id="215358"/>
    <lineage>
        <taxon>Eukaryota</taxon>
        <taxon>Metazoa</taxon>
        <taxon>Chordata</taxon>
        <taxon>Craniata</taxon>
        <taxon>Vertebrata</taxon>
        <taxon>Euteleostomi</taxon>
        <taxon>Actinopterygii</taxon>
        <taxon>Neopterygii</taxon>
        <taxon>Teleostei</taxon>
        <taxon>Neoteleostei</taxon>
        <taxon>Acanthomorphata</taxon>
        <taxon>Eupercaria</taxon>
        <taxon>Sciaenidae</taxon>
        <taxon>Larimichthys</taxon>
    </lineage>
</organism>
<evidence type="ECO:0000256" key="9">
    <source>
        <dbReference type="ARBA" id="ARBA00022787"/>
    </source>
</evidence>
<feature type="compositionally biased region" description="Polar residues" evidence="22">
    <location>
        <begin position="209"/>
        <end position="220"/>
    </location>
</feature>
<evidence type="ECO:0000256" key="21">
    <source>
        <dbReference type="ARBA" id="ARBA00083233"/>
    </source>
</evidence>
<keyword evidence="16" id="KW-0564">Palmitate</keyword>
<dbReference type="AlphaFoldDB" id="A0A6G0IFV3"/>
<evidence type="ECO:0000256" key="1">
    <source>
        <dbReference type="ARBA" id="ARBA00004275"/>
    </source>
</evidence>
<feature type="compositionally biased region" description="Low complexity" evidence="22">
    <location>
        <begin position="423"/>
        <end position="434"/>
    </location>
</feature>
<keyword evidence="7" id="KW-0399">Innate immunity</keyword>
<keyword evidence="12" id="KW-1133">Transmembrane helix</keyword>
<evidence type="ECO:0000256" key="7">
    <source>
        <dbReference type="ARBA" id="ARBA00022588"/>
    </source>
</evidence>
<evidence type="ECO:0000256" key="2">
    <source>
        <dbReference type="ARBA" id="ARBA00004572"/>
    </source>
</evidence>
<dbReference type="EMBL" id="REGW02000011">
    <property type="protein sequence ID" value="KAE8290385.1"/>
    <property type="molecule type" value="Genomic_DNA"/>
</dbReference>
<feature type="compositionally biased region" description="Polar residues" evidence="22">
    <location>
        <begin position="509"/>
        <end position="519"/>
    </location>
</feature>
<dbReference type="GO" id="GO:1900063">
    <property type="term" value="P:regulation of peroxisome organization"/>
    <property type="evidence" value="ECO:0007669"/>
    <property type="project" value="UniProtKB-ARBA"/>
</dbReference>
<evidence type="ECO:0000256" key="19">
    <source>
        <dbReference type="ARBA" id="ARBA00071084"/>
    </source>
</evidence>
<dbReference type="InterPro" id="IPR042144">
    <property type="entry name" value="CARD_IPS1"/>
</dbReference>
<keyword evidence="11" id="KW-0391">Immunity</keyword>
<keyword evidence="18" id="KW-0449">Lipoprotein</keyword>
<feature type="region of interest" description="Disordered" evidence="22">
    <location>
        <begin position="423"/>
        <end position="462"/>
    </location>
</feature>
<feature type="compositionally biased region" description="Basic and acidic residues" evidence="22">
    <location>
        <begin position="30"/>
        <end position="82"/>
    </location>
</feature>
<evidence type="ECO:0000256" key="13">
    <source>
        <dbReference type="ARBA" id="ARBA00023118"/>
    </source>
</evidence>
<dbReference type="GO" id="GO:0032727">
    <property type="term" value="P:positive regulation of interferon-alpha production"/>
    <property type="evidence" value="ECO:0007669"/>
    <property type="project" value="UniProtKB-ARBA"/>
</dbReference>
<keyword evidence="3" id="KW-0488">Methylation</keyword>
<feature type="region of interest" description="Disordered" evidence="22">
    <location>
        <begin position="478"/>
        <end position="550"/>
    </location>
</feature>
<evidence type="ECO:0000256" key="11">
    <source>
        <dbReference type="ARBA" id="ARBA00022859"/>
    </source>
</evidence>
<feature type="region of interest" description="Disordered" evidence="22">
    <location>
        <begin position="1"/>
        <end position="89"/>
    </location>
</feature>
<protein>
    <recommendedName>
        <fullName evidence="19">Mitochondrial antiviral-signaling protein</fullName>
    </recommendedName>
    <alternativeName>
        <fullName evidence="20">Interferon beta promoter stimulator protein 1</fullName>
    </alternativeName>
    <alternativeName>
        <fullName evidence="21">Virus-induced-signaling adapter</fullName>
    </alternativeName>
</protein>
<evidence type="ECO:0000313" key="25">
    <source>
        <dbReference type="Proteomes" id="UP000424527"/>
    </source>
</evidence>
<dbReference type="GO" id="GO:0005741">
    <property type="term" value="C:mitochondrial outer membrane"/>
    <property type="evidence" value="ECO:0007669"/>
    <property type="project" value="UniProtKB-SubCell"/>
</dbReference>
<dbReference type="Proteomes" id="UP000424527">
    <property type="component" value="Unassembled WGS sequence"/>
</dbReference>
<comment type="subcellular location">
    <subcellularLocation>
        <location evidence="2">Mitochondrion outer membrane</location>
        <topology evidence="2">Single-pass membrane protein</topology>
    </subcellularLocation>
    <subcellularLocation>
        <location evidence="1">Peroxisome</location>
    </subcellularLocation>
</comment>
<keyword evidence="5" id="KW-0597">Phosphoprotein</keyword>
<evidence type="ECO:0000259" key="23">
    <source>
        <dbReference type="Pfam" id="PF16739"/>
    </source>
</evidence>
<dbReference type="GO" id="GO:0032755">
    <property type="term" value="P:positive regulation of interleukin-6 production"/>
    <property type="evidence" value="ECO:0007669"/>
    <property type="project" value="UniProtKB-ARBA"/>
</dbReference>
<dbReference type="GO" id="GO:0005777">
    <property type="term" value="C:peroxisome"/>
    <property type="evidence" value="ECO:0007669"/>
    <property type="project" value="UniProtKB-SubCell"/>
</dbReference>
<evidence type="ECO:0000256" key="22">
    <source>
        <dbReference type="SAM" id="MobiDB-lite"/>
    </source>
</evidence>
<dbReference type="GO" id="GO:0070585">
    <property type="term" value="P:protein localization to mitochondrion"/>
    <property type="evidence" value="ECO:0007669"/>
    <property type="project" value="UniProtKB-ARBA"/>
</dbReference>
<keyword evidence="17" id="KW-0576">Peroxisome</keyword>
<comment type="caution">
    <text evidence="24">The sequence shown here is derived from an EMBL/GenBank/DDBJ whole genome shotgun (WGS) entry which is preliminary data.</text>
</comment>
<evidence type="ECO:0000256" key="6">
    <source>
        <dbReference type="ARBA" id="ARBA00022581"/>
    </source>
</evidence>
<reference evidence="24 25" key="1">
    <citation type="submission" date="2019-07" db="EMBL/GenBank/DDBJ databases">
        <title>Chromosome genome assembly for large yellow croaker.</title>
        <authorList>
            <person name="Xiao S."/>
        </authorList>
    </citation>
    <scope>NUCLEOTIDE SEQUENCE [LARGE SCALE GENOMIC DNA]</scope>
    <source>
        <strain evidence="24">JMULYC20181020</strain>
        <tissue evidence="24">Muscle</tissue>
    </source>
</reference>
<feature type="compositionally biased region" description="Pro residues" evidence="22">
    <location>
        <begin position="297"/>
        <end position="306"/>
    </location>
</feature>
<keyword evidence="14" id="KW-0496">Mitochondrion</keyword>
<evidence type="ECO:0000256" key="16">
    <source>
        <dbReference type="ARBA" id="ARBA00023139"/>
    </source>
</evidence>
<feature type="compositionally biased region" description="Basic and acidic residues" evidence="22">
    <location>
        <begin position="526"/>
        <end position="539"/>
    </location>
</feature>
<evidence type="ECO:0000256" key="4">
    <source>
        <dbReference type="ARBA" id="ARBA00022499"/>
    </source>
</evidence>
<feature type="compositionally biased region" description="Polar residues" evidence="22">
    <location>
        <begin position="307"/>
        <end position="316"/>
    </location>
</feature>
<dbReference type="Gene3D" id="1.10.533.10">
    <property type="entry name" value="Death Domain, Fas"/>
    <property type="match status" value="1"/>
</dbReference>
<dbReference type="GO" id="GO:1900227">
    <property type="term" value="P:positive regulation of NLRP3 inflammasome complex assembly"/>
    <property type="evidence" value="ECO:0007669"/>
    <property type="project" value="UniProtKB-ARBA"/>
</dbReference>
<dbReference type="GO" id="GO:0051607">
    <property type="term" value="P:defense response to virus"/>
    <property type="evidence" value="ECO:0007669"/>
    <property type="project" value="UniProtKB-KW"/>
</dbReference>
<evidence type="ECO:0000313" key="24">
    <source>
        <dbReference type="EMBL" id="KAE8290385.1"/>
    </source>
</evidence>
<feature type="compositionally biased region" description="Polar residues" evidence="22">
    <location>
        <begin position="384"/>
        <end position="404"/>
    </location>
</feature>
<dbReference type="FunFam" id="1.10.533.10:FF:000063">
    <property type="entry name" value="Mitochondrial antiviral-signaling protein"/>
    <property type="match status" value="1"/>
</dbReference>
<evidence type="ECO:0000256" key="18">
    <source>
        <dbReference type="ARBA" id="ARBA00023288"/>
    </source>
</evidence>
<dbReference type="InterPro" id="IPR031964">
    <property type="entry name" value="CARD_dom"/>
</dbReference>
<keyword evidence="4" id="KW-1017">Isopeptide bond</keyword>
<dbReference type="CDD" id="cd08811">
    <property type="entry name" value="CARD_IPS1"/>
    <property type="match status" value="1"/>
</dbReference>
<evidence type="ECO:0000256" key="20">
    <source>
        <dbReference type="ARBA" id="ARBA00082620"/>
    </source>
</evidence>
<keyword evidence="15" id="KW-0472">Membrane</keyword>
<evidence type="ECO:0000256" key="14">
    <source>
        <dbReference type="ARBA" id="ARBA00023128"/>
    </source>
</evidence>
<keyword evidence="6" id="KW-0945">Host-virus interaction</keyword>
<dbReference type="GO" id="GO:0002230">
    <property type="term" value="P:positive regulation of defense response to virus by host"/>
    <property type="evidence" value="ECO:0007669"/>
    <property type="project" value="UniProtKB-ARBA"/>
</dbReference>
<dbReference type="GO" id="GO:0045087">
    <property type="term" value="P:innate immune response"/>
    <property type="evidence" value="ECO:0007669"/>
    <property type="project" value="UniProtKB-KW"/>
</dbReference>
<name>A0A6G0IFV3_LARCR</name>
<keyword evidence="10" id="KW-0832">Ubl conjugation</keyword>
<keyword evidence="25" id="KW-1185">Reference proteome</keyword>
<keyword evidence="13" id="KW-0051">Antiviral defense</keyword>
<evidence type="ECO:0000256" key="3">
    <source>
        <dbReference type="ARBA" id="ARBA00022481"/>
    </source>
</evidence>
<dbReference type="GO" id="GO:0002753">
    <property type="term" value="P:cytoplasmic pattern recognition receptor signaling pathway"/>
    <property type="evidence" value="ECO:0007669"/>
    <property type="project" value="UniProtKB-ARBA"/>
</dbReference>
<dbReference type="Pfam" id="PF16739">
    <property type="entry name" value="CARD_2"/>
    <property type="match status" value="1"/>
</dbReference>
<feature type="compositionally biased region" description="Polar residues" evidence="22">
    <location>
        <begin position="281"/>
        <end position="293"/>
    </location>
</feature>
<dbReference type="SUPFAM" id="SSF47986">
    <property type="entry name" value="DEATH domain"/>
    <property type="match status" value="1"/>
</dbReference>
<evidence type="ECO:0000256" key="8">
    <source>
        <dbReference type="ARBA" id="ARBA00022692"/>
    </source>
</evidence>
<proteinExistence type="predicted"/>
<dbReference type="GO" id="GO:0035591">
    <property type="term" value="F:signaling adaptor activity"/>
    <property type="evidence" value="ECO:0007669"/>
    <property type="project" value="UniProtKB-ARBA"/>
</dbReference>
<sequence>MEMRADLDHTGLRDGDESRPGSHRTQGWRVRADLDHTGLRDGDESRPGSHRTQDGDESNLDHTGLRDGDESRPDHTGLRDGEFLCGPEQRTCPPAQMSFARDRLYKGYLLRRMATIVSTVKTREIVPHLSCLTDHDRENIEAKRDTCGNYDSMVLLLDCLKRRENWPEQFIAALEACDHQTLADEIRAEYDALRGTTVSGFAPSGHPRSATSPPELSPTSEAEEAEIKVKLAPSTPPPSPETPHNQATAAPPPQSEIGSHQEPVENSESDIQDVSGDNGVSAGNSEAALSSVDTPHPEPAQSPPPTQMNSDVTDGSSFPMMTPEKPPVQDTSPVEDLQRAAAAAVQPEETSEAPATQVAAVVAASLFDDALCLSKPGELMSVQPQNHATVSARSSPEQPYSGNSERLEISEAAADAPACSVTSSTTTTTLDTTSALPCQENGIPLNHNEPEENQYDSPGQSLDLQEVRMNVVQISEEPSILNLDGQSSAAQIVNGEEALPPPPPPPTNAAGTVSSVSTDDPSEPEPEQKTRRDSEEHTSSRACQLIQSTS</sequence>
<feature type="region of interest" description="Disordered" evidence="22">
    <location>
        <begin position="198"/>
        <end position="353"/>
    </location>
</feature>
<dbReference type="InterPro" id="IPR011029">
    <property type="entry name" value="DEATH-like_dom_sf"/>
</dbReference>
<dbReference type="GO" id="GO:0045071">
    <property type="term" value="P:negative regulation of viral genome replication"/>
    <property type="evidence" value="ECO:0007669"/>
    <property type="project" value="UniProtKB-ARBA"/>
</dbReference>
<keyword evidence="9" id="KW-1000">Mitochondrion outer membrane</keyword>
<feature type="domain" description="Caspase recruitment" evidence="23">
    <location>
        <begin position="103"/>
        <end position="189"/>
    </location>
</feature>
<feature type="region of interest" description="Disordered" evidence="22">
    <location>
        <begin position="384"/>
        <end position="405"/>
    </location>
</feature>
<feature type="compositionally biased region" description="Basic and acidic residues" evidence="22">
    <location>
        <begin position="1"/>
        <end position="20"/>
    </location>
</feature>
<evidence type="ECO:0000256" key="5">
    <source>
        <dbReference type="ARBA" id="ARBA00022553"/>
    </source>
</evidence>
<gene>
    <name evidence="24" type="ORF">D5F01_LYC12109</name>
</gene>